<proteinExistence type="predicted"/>
<dbReference type="OrthoDB" id="276744at2759"/>
<protein>
    <submittedName>
        <fullName evidence="1">Uncharacterized protein</fullName>
    </submittedName>
</protein>
<reference evidence="2" key="2">
    <citation type="submission" date="2017-12" db="EMBL/GenBank/DDBJ databases">
        <title>Genome sequence of the Bar-tailed Godwit (Limosa lapponica baueri).</title>
        <authorList>
            <person name="Lima N.C.B."/>
            <person name="Parody-Merino A.M."/>
            <person name="Battley P.F."/>
            <person name="Fidler A.E."/>
            <person name="Prosdocimi F."/>
        </authorList>
    </citation>
    <scope>NUCLEOTIDE SEQUENCE [LARGE SCALE GENOMIC DNA]</scope>
</reference>
<keyword evidence="2" id="KW-1185">Reference proteome</keyword>
<reference evidence="2" key="1">
    <citation type="submission" date="2017-11" db="EMBL/GenBank/DDBJ databases">
        <authorList>
            <person name="Lima N.C."/>
            <person name="Parody-Merino A.M."/>
            <person name="Battley P.F."/>
            <person name="Fidler A.E."/>
            <person name="Prosdocimi F."/>
        </authorList>
    </citation>
    <scope>NUCLEOTIDE SEQUENCE [LARGE SCALE GENOMIC DNA]</scope>
</reference>
<evidence type="ECO:0000313" key="2">
    <source>
        <dbReference type="Proteomes" id="UP000233556"/>
    </source>
</evidence>
<dbReference type="AlphaFoldDB" id="A0A2I0UD56"/>
<name>A0A2I0UD56_LIMLA</name>
<accession>A0A2I0UD56</accession>
<gene>
    <name evidence="1" type="ORF">llap_5705</name>
</gene>
<organism evidence="1 2">
    <name type="scientific">Limosa lapponica baueri</name>
    <dbReference type="NCBI Taxonomy" id="1758121"/>
    <lineage>
        <taxon>Eukaryota</taxon>
        <taxon>Metazoa</taxon>
        <taxon>Chordata</taxon>
        <taxon>Craniata</taxon>
        <taxon>Vertebrata</taxon>
        <taxon>Euteleostomi</taxon>
        <taxon>Archelosauria</taxon>
        <taxon>Archosauria</taxon>
        <taxon>Dinosauria</taxon>
        <taxon>Saurischia</taxon>
        <taxon>Theropoda</taxon>
        <taxon>Coelurosauria</taxon>
        <taxon>Aves</taxon>
        <taxon>Neognathae</taxon>
        <taxon>Neoaves</taxon>
        <taxon>Charadriiformes</taxon>
        <taxon>Scolopacidae</taxon>
        <taxon>Limosa</taxon>
    </lineage>
</organism>
<dbReference type="EMBL" id="KZ505858">
    <property type="protein sequence ID" value="PKU43986.1"/>
    <property type="molecule type" value="Genomic_DNA"/>
</dbReference>
<sequence length="128" mass="15268">MDLLEQVQRMAKHTIRRLEHFSYEDRQRELGLFSLQNRSLWEELTAAFQYLKGSYKRDGEGLFIRECSDRTRGNGFKVKEGKFRLDIKRKFFTMRVVRHWNKFPIEVVDVLSLEVVKTRLDGALSNLV</sequence>
<dbReference type="Proteomes" id="UP000233556">
    <property type="component" value="Unassembled WGS sequence"/>
</dbReference>
<evidence type="ECO:0000313" key="1">
    <source>
        <dbReference type="EMBL" id="PKU43986.1"/>
    </source>
</evidence>